<feature type="transmembrane region" description="Helical" evidence="1">
    <location>
        <begin position="228"/>
        <end position="250"/>
    </location>
</feature>
<dbReference type="RefSeq" id="WP_031575296.1">
    <property type="nucleotide sequence ID" value="NZ_FNDZ01000003.1"/>
</dbReference>
<feature type="transmembrane region" description="Helical" evidence="1">
    <location>
        <begin position="174"/>
        <end position="192"/>
    </location>
</feature>
<dbReference type="InterPro" id="IPR043747">
    <property type="entry name" value="DUF5692"/>
</dbReference>
<name>A0A1G8LN64_9CLOT</name>
<evidence type="ECO:0000313" key="3">
    <source>
        <dbReference type="Proteomes" id="UP000183255"/>
    </source>
</evidence>
<dbReference type="Proteomes" id="UP000183255">
    <property type="component" value="Unassembled WGS sequence"/>
</dbReference>
<organism evidence="2 3">
    <name type="scientific">Proteiniclasticum ruminis</name>
    <dbReference type="NCBI Taxonomy" id="398199"/>
    <lineage>
        <taxon>Bacteria</taxon>
        <taxon>Bacillati</taxon>
        <taxon>Bacillota</taxon>
        <taxon>Clostridia</taxon>
        <taxon>Eubacteriales</taxon>
        <taxon>Clostridiaceae</taxon>
        <taxon>Proteiniclasticum</taxon>
    </lineage>
</organism>
<feature type="transmembrane region" description="Helical" evidence="1">
    <location>
        <begin position="140"/>
        <end position="162"/>
    </location>
</feature>
<reference evidence="2 3" key="1">
    <citation type="submission" date="2016-10" db="EMBL/GenBank/DDBJ databases">
        <authorList>
            <person name="de Groot N.N."/>
        </authorList>
    </citation>
    <scope>NUCLEOTIDE SEQUENCE [LARGE SCALE GENOMIC DNA]</scope>
    <source>
        <strain evidence="2 3">CGMCC 1.5058</strain>
    </source>
</reference>
<keyword evidence="1" id="KW-1133">Transmembrane helix</keyword>
<dbReference type="AlphaFoldDB" id="A0A1G8LN64"/>
<sequence>MGFLYEGLNVQSFLALVVFIAAFLFLNEISRRSIKVSMLMYVLLPVLLAIGIFFGPLGSPTGKTWFGWVKVVSALIGVYGFLLIRFTKLGTKKFAAVFPAAILSINIAEAVFRELEIFVTYKTLTVDAGGIVVQGGPWNILNAIAGVFTIITLTGFVGIRVSKDKSRDMIWPDMTWPYVIGYTLWNYAYVYNCISNRSLYAGFGILTAAVIAEYFFKRGAWLQHRAQILSLYAMFSLSVDFLTASFFKVIPTYSTGALMSLSVLSFVFNLGVFFFMVYTVRQRKVNPIRQELYVHTDAYKKTLTANGL</sequence>
<feature type="transmembrane region" description="Helical" evidence="1">
    <location>
        <begin position="38"/>
        <end position="59"/>
    </location>
</feature>
<keyword evidence="1" id="KW-0472">Membrane</keyword>
<feature type="transmembrane region" description="Helical" evidence="1">
    <location>
        <begin position="198"/>
        <end position="216"/>
    </location>
</feature>
<proteinExistence type="predicted"/>
<evidence type="ECO:0000313" key="2">
    <source>
        <dbReference type="EMBL" id="SDI57104.1"/>
    </source>
</evidence>
<feature type="transmembrane region" description="Helical" evidence="1">
    <location>
        <begin position="6"/>
        <end position="26"/>
    </location>
</feature>
<dbReference type="Pfam" id="PF18948">
    <property type="entry name" value="DUF5692"/>
    <property type="match status" value="1"/>
</dbReference>
<feature type="transmembrane region" description="Helical" evidence="1">
    <location>
        <begin position="65"/>
        <end position="82"/>
    </location>
</feature>
<protein>
    <submittedName>
        <fullName evidence="2">Uncharacterized protein</fullName>
    </submittedName>
</protein>
<keyword evidence="1" id="KW-0812">Transmembrane</keyword>
<evidence type="ECO:0000256" key="1">
    <source>
        <dbReference type="SAM" id="Phobius"/>
    </source>
</evidence>
<accession>A0A1G8LN64</accession>
<feature type="transmembrane region" description="Helical" evidence="1">
    <location>
        <begin position="256"/>
        <end position="280"/>
    </location>
</feature>
<gene>
    <name evidence="2" type="ORF">SAMN05421804_103130</name>
</gene>
<feature type="transmembrane region" description="Helical" evidence="1">
    <location>
        <begin position="94"/>
        <end position="112"/>
    </location>
</feature>
<dbReference type="EMBL" id="FNDZ01000003">
    <property type="protein sequence ID" value="SDI57104.1"/>
    <property type="molecule type" value="Genomic_DNA"/>
</dbReference>